<dbReference type="InterPro" id="IPR029479">
    <property type="entry name" value="Nitroreductase"/>
</dbReference>
<proteinExistence type="inferred from homology"/>
<dbReference type="PANTHER" id="PTHR43673">
    <property type="entry name" value="NAD(P)H NITROREDUCTASE YDGI-RELATED"/>
    <property type="match status" value="1"/>
</dbReference>
<organism evidence="4 5">
    <name type="scientific">Catenulispora subtropica</name>
    <dbReference type="NCBI Taxonomy" id="450798"/>
    <lineage>
        <taxon>Bacteria</taxon>
        <taxon>Bacillati</taxon>
        <taxon>Actinomycetota</taxon>
        <taxon>Actinomycetes</taxon>
        <taxon>Catenulisporales</taxon>
        <taxon>Catenulisporaceae</taxon>
        <taxon>Catenulispora</taxon>
    </lineage>
</organism>
<comment type="similarity">
    <text evidence="1">Belongs to the nitroreductase family.</text>
</comment>
<comment type="caution">
    <text evidence="4">The sequence shown here is derived from an EMBL/GenBank/DDBJ whole genome shotgun (WGS) entry which is preliminary data.</text>
</comment>
<feature type="domain" description="Nitroreductase" evidence="3">
    <location>
        <begin position="21"/>
        <end position="174"/>
    </location>
</feature>
<dbReference type="RefSeq" id="WP_344657973.1">
    <property type="nucleotide sequence ID" value="NZ_BAAAQM010000017.1"/>
</dbReference>
<evidence type="ECO:0000313" key="4">
    <source>
        <dbReference type="EMBL" id="GAA1971594.1"/>
    </source>
</evidence>
<dbReference type="Pfam" id="PF00881">
    <property type="entry name" value="Nitroreductase"/>
    <property type="match status" value="1"/>
</dbReference>
<sequence>MSLPTGIPGLDVDVCDTLLSTTRSVRRALDLERPVPRAVVEDCLRLALQAPNGGNRQDWRWVLISDPKRREQVAEIYRRAFHGRYGDAPREHGVLRDASELADRLHRVPVLVLSCLQTAGPLPAGNQAGVWTSLLPAAWSYALAARSRGLGTTVTTVHLGLEAEMAALLGLPEHVHQGPLIPTAYTLRETFGPGRRRPLEEVLHVDGWQPETVTAAGEPVR</sequence>
<reference evidence="5" key="1">
    <citation type="journal article" date="2019" name="Int. J. Syst. Evol. Microbiol.">
        <title>The Global Catalogue of Microorganisms (GCM) 10K type strain sequencing project: providing services to taxonomists for standard genome sequencing and annotation.</title>
        <authorList>
            <consortium name="The Broad Institute Genomics Platform"/>
            <consortium name="The Broad Institute Genome Sequencing Center for Infectious Disease"/>
            <person name="Wu L."/>
            <person name="Ma J."/>
        </authorList>
    </citation>
    <scope>NUCLEOTIDE SEQUENCE [LARGE SCALE GENOMIC DNA]</scope>
    <source>
        <strain evidence="5">JCM 16013</strain>
    </source>
</reference>
<evidence type="ECO:0000313" key="5">
    <source>
        <dbReference type="Proteomes" id="UP001499854"/>
    </source>
</evidence>
<gene>
    <name evidence="4" type="ORF">GCM10009838_33700</name>
</gene>
<evidence type="ECO:0000259" key="3">
    <source>
        <dbReference type="Pfam" id="PF00881"/>
    </source>
</evidence>
<dbReference type="EMBL" id="BAAAQM010000017">
    <property type="protein sequence ID" value="GAA1971594.1"/>
    <property type="molecule type" value="Genomic_DNA"/>
</dbReference>
<protein>
    <submittedName>
        <fullName evidence="4">Nitroreductase family protein</fullName>
    </submittedName>
</protein>
<accession>A0ABP5D3B0</accession>
<dbReference type="Gene3D" id="3.40.109.10">
    <property type="entry name" value="NADH Oxidase"/>
    <property type="match status" value="1"/>
</dbReference>
<keyword evidence="2" id="KW-0560">Oxidoreductase</keyword>
<dbReference type="Proteomes" id="UP001499854">
    <property type="component" value="Unassembled WGS sequence"/>
</dbReference>
<dbReference type="SUPFAM" id="SSF55469">
    <property type="entry name" value="FMN-dependent nitroreductase-like"/>
    <property type="match status" value="1"/>
</dbReference>
<dbReference type="InterPro" id="IPR000415">
    <property type="entry name" value="Nitroreductase-like"/>
</dbReference>
<name>A0ABP5D3B0_9ACTN</name>
<keyword evidence="5" id="KW-1185">Reference proteome</keyword>
<dbReference type="CDD" id="cd02062">
    <property type="entry name" value="Nitro_FMN_reductase"/>
    <property type="match status" value="1"/>
</dbReference>
<dbReference type="PANTHER" id="PTHR43673:SF10">
    <property type="entry name" value="NADH DEHYDROGENASE_NAD(P)H NITROREDUCTASE XCC3605-RELATED"/>
    <property type="match status" value="1"/>
</dbReference>
<evidence type="ECO:0000256" key="1">
    <source>
        <dbReference type="ARBA" id="ARBA00007118"/>
    </source>
</evidence>
<evidence type="ECO:0000256" key="2">
    <source>
        <dbReference type="ARBA" id="ARBA00023002"/>
    </source>
</evidence>